<evidence type="ECO:0000256" key="2">
    <source>
        <dbReference type="ARBA" id="ARBA00022771"/>
    </source>
</evidence>
<keyword evidence="1" id="KW-0479">Metal-binding</keyword>
<reference evidence="6 7" key="2">
    <citation type="journal article" date="2013" name="Genome Biol. Evol.">
        <title>Genome sequencing of Giardia lamblia genotypes A2 and B isolates (DH and GS) and comparative analysis with the genomes of genotypes A1 and E (WB and Pig).</title>
        <authorList>
            <person name="Adam R.D."/>
            <person name="Dahlstrom E.W."/>
            <person name="Martens C.A."/>
            <person name="Bruno D.P."/>
            <person name="Barbian K.D."/>
            <person name="Ricklefs S.M."/>
            <person name="Hernandez M.M."/>
            <person name="Narla N.P."/>
            <person name="Patel R.B."/>
            <person name="Porcella S.F."/>
            <person name="Nash T.E."/>
        </authorList>
    </citation>
    <scope>NUCLEOTIDE SEQUENCE [LARGE SCALE GENOMIC DNA]</scope>
    <source>
        <strain evidence="6 7">DH</strain>
    </source>
</reference>
<proteinExistence type="predicted"/>
<gene>
    <name evidence="6" type="ORF">DHA2_153361</name>
</gene>
<evidence type="ECO:0000259" key="5">
    <source>
        <dbReference type="PROSITE" id="PS51083"/>
    </source>
</evidence>
<dbReference type="VEuPathDB" id="GiardiaDB:GL50581_3466"/>
<dbReference type="GO" id="GO:0000463">
    <property type="term" value="P:maturation of LSU-rRNA from tricistronic rRNA transcript (SSU-rRNA, 5.8S rRNA, LSU-rRNA)"/>
    <property type="evidence" value="ECO:0007669"/>
    <property type="project" value="TreeGrafter"/>
</dbReference>
<dbReference type="VEuPathDB" id="GiardiaDB:GL50803_0014119"/>
<accession>V6TCC1</accession>
<dbReference type="GO" id="GO:0070761">
    <property type="term" value="C:pre-snoRNP complex"/>
    <property type="evidence" value="ECO:0007669"/>
    <property type="project" value="TreeGrafter"/>
</dbReference>
<dbReference type="InterPro" id="IPR051639">
    <property type="entry name" value="BCD1"/>
</dbReference>
<evidence type="ECO:0000256" key="4">
    <source>
        <dbReference type="PROSITE-ProRule" id="PRU00453"/>
    </source>
</evidence>
<dbReference type="PANTHER" id="PTHR13483">
    <property type="entry name" value="BOX C_D SNORNA PROTEIN 1-RELATED"/>
    <property type="match status" value="1"/>
</dbReference>
<comment type="caution">
    <text evidence="6">The sequence shown here is derived from an EMBL/GenBank/DDBJ whole genome shotgun (WGS) entry which is preliminary data.</text>
</comment>
<dbReference type="EMBL" id="AHGT01000044">
    <property type="protein sequence ID" value="ESU36553.1"/>
    <property type="molecule type" value="Genomic_DNA"/>
</dbReference>
<dbReference type="GO" id="GO:0005634">
    <property type="term" value="C:nucleus"/>
    <property type="evidence" value="ECO:0007669"/>
    <property type="project" value="TreeGrafter"/>
</dbReference>
<dbReference type="Proteomes" id="UP000018320">
    <property type="component" value="Unassembled WGS sequence"/>
</dbReference>
<dbReference type="VEuPathDB" id="GiardiaDB:QR46_3639"/>
<organism evidence="6 7">
    <name type="scientific">Giardia intestinalis</name>
    <name type="common">Giardia lamblia</name>
    <dbReference type="NCBI Taxonomy" id="5741"/>
    <lineage>
        <taxon>Eukaryota</taxon>
        <taxon>Metamonada</taxon>
        <taxon>Diplomonadida</taxon>
        <taxon>Hexamitidae</taxon>
        <taxon>Giardiinae</taxon>
        <taxon>Giardia</taxon>
    </lineage>
</organism>
<dbReference type="SUPFAM" id="SSF144232">
    <property type="entry name" value="HIT/MYND zinc finger-like"/>
    <property type="match status" value="1"/>
</dbReference>
<keyword evidence="3" id="KW-0862">Zinc</keyword>
<name>V6TCC1_GIAIN</name>
<dbReference type="PANTHER" id="PTHR13483:SF11">
    <property type="entry name" value="ZINC FINGER HIT DOMAIN-CONTAINING PROTEIN 3"/>
    <property type="match status" value="1"/>
</dbReference>
<evidence type="ECO:0000313" key="6">
    <source>
        <dbReference type="EMBL" id="ESU36553.1"/>
    </source>
</evidence>
<dbReference type="VEuPathDB" id="GiardiaDB:DHA2_153361"/>
<feature type="domain" description="HIT-type" evidence="5">
    <location>
        <begin position="69"/>
        <end position="102"/>
    </location>
</feature>
<protein>
    <submittedName>
        <fullName evidence="6">Putative zinc finger domain-containing protein</fullName>
    </submittedName>
</protein>
<dbReference type="AlphaFoldDB" id="V6TCC1"/>
<dbReference type="CDD" id="cd23023">
    <property type="entry name" value="zf-HIT_BCD1"/>
    <property type="match status" value="1"/>
</dbReference>
<dbReference type="GO" id="GO:0000492">
    <property type="term" value="P:box C/D snoRNP assembly"/>
    <property type="evidence" value="ECO:0007669"/>
    <property type="project" value="TreeGrafter"/>
</dbReference>
<dbReference type="Pfam" id="PF04438">
    <property type="entry name" value="zf-HIT"/>
    <property type="match status" value="1"/>
</dbReference>
<dbReference type="PROSITE" id="PS51083">
    <property type="entry name" value="ZF_HIT"/>
    <property type="match status" value="1"/>
</dbReference>
<evidence type="ECO:0000313" key="7">
    <source>
        <dbReference type="Proteomes" id="UP000018320"/>
    </source>
</evidence>
<dbReference type="Gene3D" id="3.30.60.190">
    <property type="match status" value="1"/>
</dbReference>
<evidence type="ECO:0000256" key="3">
    <source>
        <dbReference type="ARBA" id="ARBA00022833"/>
    </source>
</evidence>
<evidence type="ECO:0000256" key="1">
    <source>
        <dbReference type="ARBA" id="ARBA00022723"/>
    </source>
</evidence>
<dbReference type="InterPro" id="IPR007529">
    <property type="entry name" value="Znf_HIT"/>
</dbReference>
<sequence length="323" mass="36369">MRNSASFSIFARRLSSSRCSPNRIISSSFCAIEMSSSSLFVYCSRGLGSPSESGHMVSPLFFGFLMESCSACQQPARYRCPSCQLMTCSLACFTTHKEVTGCSGKADLPTAYIPLTEYDENAFYRDIAFLQRKIIHAPESRASDDAMDPPFALWTSGRQSLATLQARYKEYIDLPYFTETQRAIMQACLQRETFLCMAPPASARRRYVPTYDLRADLLKWPLRVRLVNSETSLLIDRMLPAIPETDTVQKILEAILSTPCSILDSTDNPAIFLEDERLSSEATRPIGLLRASLRIPPSCYLTPLRKLLAHHFLMQYPVFTILT</sequence>
<reference evidence="7" key="1">
    <citation type="submission" date="2012-02" db="EMBL/GenBank/DDBJ databases">
        <title>Genome sequencing of Giardia lamblia Genotypes A2 and B isolates (DH and GS) and comparative analysis with the genomes of Genotypes A1 and E (WB and Pig).</title>
        <authorList>
            <person name="Adam R."/>
            <person name="Dahlstrom E."/>
            <person name="Martens C."/>
            <person name="Bruno D."/>
            <person name="Barbian K."/>
            <person name="Porcella S.F."/>
            <person name="Nash T."/>
        </authorList>
    </citation>
    <scope>NUCLEOTIDE SEQUENCE</scope>
    <source>
        <strain evidence="7">DH</strain>
    </source>
</reference>
<keyword evidence="2 4" id="KW-0863">Zinc-finger</keyword>
<dbReference type="GO" id="GO:0008270">
    <property type="term" value="F:zinc ion binding"/>
    <property type="evidence" value="ECO:0007669"/>
    <property type="project" value="UniProtKB-UniRule"/>
</dbReference>
<dbReference type="GO" id="GO:0048254">
    <property type="term" value="P:snoRNA localization"/>
    <property type="evidence" value="ECO:0007669"/>
    <property type="project" value="TreeGrafter"/>
</dbReference>